<organism evidence="6 7">
    <name type="scientific">Rhodocollybia butyracea</name>
    <dbReference type="NCBI Taxonomy" id="206335"/>
    <lineage>
        <taxon>Eukaryota</taxon>
        <taxon>Fungi</taxon>
        <taxon>Dikarya</taxon>
        <taxon>Basidiomycota</taxon>
        <taxon>Agaricomycotina</taxon>
        <taxon>Agaricomycetes</taxon>
        <taxon>Agaricomycetidae</taxon>
        <taxon>Agaricales</taxon>
        <taxon>Marasmiineae</taxon>
        <taxon>Omphalotaceae</taxon>
        <taxon>Rhodocollybia</taxon>
    </lineage>
</organism>
<evidence type="ECO:0000313" key="6">
    <source>
        <dbReference type="EMBL" id="KAF9068333.1"/>
    </source>
</evidence>
<dbReference type="InterPro" id="IPR002893">
    <property type="entry name" value="Znf_MYND"/>
</dbReference>
<name>A0A9P5PQS7_9AGAR</name>
<evidence type="ECO:0000256" key="2">
    <source>
        <dbReference type="ARBA" id="ARBA00022771"/>
    </source>
</evidence>
<protein>
    <recommendedName>
        <fullName evidence="5">MYND-type domain-containing protein</fullName>
    </recommendedName>
</protein>
<accession>A0A9P5PQS7</accession>
<evidence type="ECO:0000256" key="1">
    <source>
        <dbReference type="ARBA" id="ARBA00022723"/>
    </source>
</evidence>
<evidence type="ECO:0000256" key="4">
    <source>
        <dbReference type="PROSITE-ProRule" id="PRU00134"/>
    </source>
</evidence>
<proteinExistence type="predicted"/>
<dbReference type="EMBL" id="JADNRY010000062">
    <property type="protein sequence ID" value="KAF9068333.1"/>
    <property type="molecule type" value="Genomic_DNA"/>
</dbReference>
<dbReference type="AlphaFoldDB" id="A0A9P5PQS7"/>
<keyword evidence="7" id="KW-1185">Reference proteome</keyword>
<feature type="domain" description="MYND-type" evidence="5">
    <location>
        <begin position="26"/>
        <end position="69"/>
    </location>
</feature>
<comment type="caution">
    <text evidence="6">The sequence shown here is derived from an EMBL/GenBank/DDBJ whole genome shotgun (WGS) entry which is preliminary data.</text>
</comment>
<dbReference type="GO" id="GO:0008270">
    <property type="term" value="F:zinc ion binding"/>
    <property type="evidence" value="ECO:0007669"/>
    <property type="project" value="UniProtKB-KW"/>
</dbReference>
<sequence length="256" mass="29304">MPNPYRIDPDLRLRIQGKNPERNCEHRLCPRRNSGYEGRKMKVCAKCHHVRYCSKECQKENWRVHKMICKKFEPIADYTGWMEKYDSLFRWAAKEAFRIHASDDIFHNILEITATYSDRVPAHLGTTPSPFYIITAKVLPLTSELSGVPVLIFADLERSLEIHSKGGIGRANLLFNFLENPFTATTKSVLRPYRIDFTDPPIPGYTHSIDWKSLLIGLVNGKISVTDISPRVDVESQPAEDVQDDLVNGLKEVTMS</sequence>
<keyword evidence="1" id="KW-0479">Metal-binding</keyword>
<dbReference type="SUPFAM" id="SSF144232">
    <property type="entry name" value="HIT/MYND zinc finger-like"/>
    <property type="match status" value="1"/>
</dbReference>
<gene>
    <name evidence="6" type="ORF">BDP27DRAFT_1327471</name>
</gene>
<dbReference type="PROSITE" id="PS50865">
    <property type="entry name" value="ZF_MYND_2"/>
    <property type="match status" value="1"/>
</dbReference>
<dbReference type="Proteomes" id="UP000772434">
    <property type="component" value="Unassembled WGS sequence"/>
</dbReference>
<dbReference type="Pfam" id="PF01753">
    <property type="entry name" value="zf-MYND"/>
    <property type="match status" value="1"/>
</dbReference>
<evidence type="ECO:0000256" key="3">
    <source>
        <dbReference type="ARBA" id="ARBA00022833"/>
    </source>
</evidence>
<keyword evidence="2 4" id="KW-0863">Zinc-finger</keyword>
<evidence type="ECO:0000259" key="5">
    <source>
        <dbReference type="PROSITE" id="PS50865"/>
    </source>
</evidence>
<reference evidence="6" key="1">
    <citation type="submission" date="2020-11" db="EMBL/GenBank/DDBJ databases">
        <authorList>
            <consortium name="DOE Joint Genome Institute"/>
            <person name="Ahrendt S."/>
            <person name="Riley R."/>
            <person name="Andreopoulos W."/>
            <person name="Labutti K."/>
            <person name="Pangilinan J."/>
            <person name="Ruiz-Duenas F.J."/>
            <person name="Barrasa J.M."/>
            <person name="Sanchez-Garcia M."/>
            <person name="Camarero S."/>
            <person name="Miyauchi S."/>
            <person name="Serrano A."/>
            <person name="Linde D."/>
            <person name="Babiker R."/>
            <person name="Drula E."/>
            <person name="Ayuso-Fernandez I."/>
            <person name="Pacheco R."/>
            <person name="Padilla G."/>
            <person name="Ferreira P."/>
            <person name="Barriuso J."/>
            <person name="Kellner H."/>
            <person name="Castanera R."/>
            <person name="Alfaro M."/>
            <person name="Ramirez L."/>
            <person name="Pisabarro A.G."/>
            <person name="Kuo A."/>
            <person name="Tritt A."/>
            <person name="Lipzen A."/>
            <person name="He G."/>
            <person name="Yan M."/>
            <person name="Ng V."/>
            <person name="Cullen D."/>
            <person name="Martin F."/>
            <person name="Rosso M.-N."/>
            <person name="Henrissat B."/>
            <person name="Hibbett D."/>
            <person name="Martinez A.T."/>
            <person name="Grigoriev I.V."/>
        </authorList>
    </citation>
    <scope>NUCLEOTIDE SEQUENCE</scope>
    <source>
        <strain evidence="6">AH 40177</strain>
    </source>
</reference>
<evidence type="ECO:0000313" key="7">
    <source>
        <dbReference type="Proteomes" id="UP000772434"/>
    </source>
</evidence>
<dbReference type="Gene3D" id="6.10.140.2220">
    <property type="match status" value="1"/>
</dbReference>
<keyword evidence="3" id="KW-0862">Zinc</keyword>
<dbReference type="OrthoDB" id="549788at2759"/>